<evidence type="ECO:0000313" key="2">
    <source>
        <dbReference type="EMBL" id="OGC50977.1"/>
    </source>
</evidence>
<sequence>MKNVLGIFILGLIIGFVTYFIKKPIIYIGYFYPNYEELKLWKESDLLESLEECRKWVNATADEYNDYLLINFKKEYDYNMLDYECGVDCRLGDDYGQGTKYTCKTTTQ</sequence>
<accession>A0A1F4V1A7</accession>
<comment type="caution">
    <text evidence="2">The sequence shown here is derived from an EMBL/GenBank/DDBJ whole genome shotgun (WGS) entry which is preliminary data.</text>
</comment>
<proteinExistence type="predicted"/>
<dbReference type="STRING" id="1802610.A2W32_04120"/>
<reference evidence="2 3" key="1">
    <citation type="journal article" date="2016" name="Nat. Commun.">
        <title>Thousands of microbial genomes shed light on interconnected biogeochemical processes in an aquifer system.</title>
        <authorList>
            <person name="Anantharaman K."/>
            <person name="Brown C.T."/>
            <person name="Hug L.A."/>
            <person name="Sharon I."/>
            <person name="Castelle C.J."/>
            <person name="Probst A.J."/>
            <person name="Thomas B.C."/>
            <person name="Singh A."/>
            <person name="Wilkins M.J."/>
            <person name="Karaoz U."/>
            <person name="Brodie E.L."/>
            <person name="Williams K.H."/>
            <person name="Hubbard S.S."/>
            <person name="Banfield J.F."/>
        </authorList>
    </citation>
    <scope>NUCLEOTIDE SEQUENCE [LARGE SCALE GENOMIC DNA]</scope>
</reference>
<keyword evidence="1" id="KW-0472">Membrane</keyword>
<keyword evidence="1" id="KW-0812">Transmembrane</keyword>
<organism evidence="2 3">
    <name type="scientific">candidate division WWE3 bacterium RBG_16_37_10</name>
    <dbReference type="NCBI Taxonomy" id="1802610"/>
    <lineage>
        <taxon>Bacteria</taxon>
        <taxon>Katanobacteria</taxon>
    </lineage>
</organism>
<protein>
    <submittedName>
        <fullName evidence="2">Uncharacterized protein</fullName>
    </submittedName>
</protein>
<dbReference type="Proteomes" id="UP000177371">
    <property type="component" value="Unassembled WGS sequence"/>
</dbReference>
<feature type="transmembrane region" description="Helical" evidence="1">
    <location>
        <begin position="6"/>
        <end position="32"/>
    </location>
</feature>
<dbReference type="EMBL" id="MEUT01000034">
    <property type="protein sequence ID" value="OGC50977.1"/>
    <property type="molecule type" value="Genomic_DNA"/>
</dbReference>
<evidence type="ECO:0000313" key="3">
    <source>
        <dbReference type="Proteomes" id="UP000177371"/>
    </source>
</evidence>
<dbReference type="AlphaFoldDB" id="A0A1F4V1A7"/>
<keyword evidence="1" id="KW-1133">Transmembrane helix</keyword>
<gene>
    <name evidence="2" type="ORF">A2W32_04120</name>
</gene>
<evidence type="ECO:0000256" key="1">
    <source>
        <dbReference type="SAM" id="Phobius"/>
    </source>
</evidence>
<name>A0A1F4V1A7_UNCKA</name>